<name>A0A2N5U3U0_9BASI</name>
<dbReference type="Proteomes" id="UP000235392">
    <property type="component" value="Unassembled WGS sequence"/>
</dbReference>
<dbReference type="AlphaFoldDB" id="A0A2N5U3U0"/>
<comment type="caution">
    <text evidence="1">The sequence shown here is derived from an EMBL/GenBank/DDBJ whole genome shotgun (WGS) entry which is preliminary data.</text>
</comment>
<gene>
    <name evidence="1" type="ORF">PCASD_14334</name>
</gene>
<organism evidence="1 2">
    <name type="scientific">Puccinia coronata f. sp. avenae</name>
    <dbReference type="NCBI Taxonomy" id="200324"/>
    <lineage>
        <taxon>Eukaryota</taxon>
        <taxon>Fungi</taxon>
        <taxon>Dikarya</taxon>
        <taxon>Basidiomycota</taxon>
        <taxon>Pucciniomycotina</taxon>
        <taxon>Pucciniomycetes</taxon>
        <taxon>Pucciniales</taxon>
        <taxon>Pucciniaceae</taxon>
        <taxon>Puccinia</taxon>
    </lineage>
</organism>
<protein>
    <submittedName>
        <fullName evidence="1">Uncharacterized protein</fullName>
    </submittedName>
</protein>
<reference evidence="1 2" key="1">
    <citation type="submission" date="2017-11" db="EMBL/GenBank/DDBJ databases">
        <title>De novo assembly and phasing of dikaryotic genomes from two isolates of Puccinia coronata f. sp. avenae, the causal agent of oat crown rust.</title>
        <authorList>
            <person name="Miller M.E."/>
            <person name="Zhang Y."/>
            <person name="Omidvar V."/>
            <person name="Sperschneider J."/>
            <person name="Schwessinger B."/>
            <person name="Raley C."/>
            <person name="Palmer J.M."/>
            <person name="Garnica D."/>
            <person name="Upadhyaya N."/>
            <person name="Rathjen J."/>
            <person name="Taylor J.M."/>
            <person name="Park R.F."/>
            <person name="Dodds P.N."/>
            <person name="Hirsch C.D."/>
            <person name="Kianian S.F."/>
            <person name="Figueroa M."/>
        </authorList>
    </citation>
    <scope>NUCLEOTIDE SEQUENCE [LARGE SCALE GENOMIC DNA]</scope>
    <source>
        <strain evidence="1">12SD80</strain>
    </source>
</reference>
<dbReference type="EMBL" id="PGCI01000244">
    <property type="protein sequence ID" value="PLW32390.1"/>
    <property type="molecule type" value="Genomic_DNA"/>
</dbReference>
<proteinExistence type="predicted"/>
<evidence type="ECO:0000313" key="1">
    <source>
        <dbReference type="EMBL" id="PLW32390.1"/>
    </source>
</evidence>
<evidence type="ECO:0000313" key="2">
    <source>
        <dbReference type="Proteomes" id="UP000235392"/>
    </source>
</evidence>
<accession>A0A2N5U3U0</accession>
<sequence length="104" mass="11294">MAASDKNLDAAIRANFSGSGALDPNRMFQPPLKKTHPVGLSNTASDTIVRCYVGQACPTGLSDMGSENSVQFHVKQTWFDGFVRHGIGQLCLIPCQTTMFNEFV</sequence>